<dbReference type="AlphaFoldDB" id="A0A1D7QJ96"/>
<keyword evidence="1" id="KW-1133">Transmembrane helix</keyword>
<name>A0A1D7QJ96_9SPHI</name>
<sequence>MKTIYKMTIVLLLIFSFGHMMYTFLENSGSLEQQMWFFSASLAMLGSVFLNVLNLDATNRKLKLLTVLMNLMMFLFCLVLCFIVPEMQVVALTLVYLISLTVSVRSSAALIP</sequence>
<proteinExistence type="predicted"/>
<dbReference type="RefSeq" id="WP_069380409.1">
    <property type="nucleotide sequence ID" value="NZ_CP017141.1"/>
</dbReference>
<feature type="transmembrane region" description="Helical" evidence="1">
    <location>
        <begin position="7"/>
        <end position="24"/>
    </location>
</feature>
<dbReference type="EMBL" id="CP017141">
    <property type="protein sequence ID" value="AOM78745.1"/>
    <property type="molecule type" value="Genomic_DNA"/>
</dbReference>
<feature type="transmembrane region" description="Helical" evidence="1">
    <location>
        <begin position="36"/>
        <end position="53"/>
    </location>
</feature>
<dbReference type="KEGG" id="psty:BFS30_17125"/>
<evidence type="ECO:0000313" key="3">
    <source>
        <dbReference type="Proteomes" id="UP000094313"/>
    </source>
</evidence>
<keyword evidence="1" id="KW-0472">Membrane</keyword>
<dbReference type="OrthoDB" id="9844396at2"/>
<dbReference type="Proteomes" id="UP000094313">
    <property type="component" value="Chromosome"/>
</dbReference>
<feature type="transmembrane region" description="Helical" evidence="1">
    <location>
        <begin position="65"/>
        <end position="85"/>
    </location>
</feature>
<gene>
    <name evidence="2" type="ORF">BFS30_17125</name>
</gene>
<feature type="transmembrane region" description="Helical" evidence="1">
    <location>
        <begin position="91"/>
        <end position="111"/>
    </location>
</feature>
<organism evidence="2 3">
    <name type="scientific">Pedobacter steynii</name>
    <dbReference type="NCBI Taxonomy" id="430522"/>
    <lineage>
        <taxon>Bacteria</taxon>
        <taxon>Pseudomonadati</taxon>
        <taxon>Bacteroidota</taxon>
        <taxon>Sphingobacteriia</taxon>
        <taxon>Sphingobacteriales</taxon>
        <taxon>Sphingobacteriaceae</taxon>
        <taxon>Pedobacter</taxon>
    </lineage>
</organism>
<reference evidence="2 3" key="1">
    <citation type="submission" date="2016-08" db="EMBL/GenBank/DDBJ databases">
        <authorList>
            <person name="Seilhamer J.J."/>
        </authorList>
    </citation>
    <scope>NUCLEOTIDE SEQUENCE [LARGE SCALE GENOMIC DNA]</scope>
    <source>
        <strain evidence="2 3">DX4</strain>
    </source>
</reference>
<accession>A0A1D7QJ96</accession>
<protein>
    <submittedName>
        <fullName evidence="2">Uncharacterized protein</fullName>
    </submittedName>
</protein>
<keyword evidence="1" id="KW-0812">Transmembrane</keyword>
<evidence type="ECO:0000256" key="1">
    <source>
        <dbReference type="SAM" id="Phobius"/>
    </source>
</evidence>
<evidence type="ECO:0000313" key="2">
    <source>
        <dbReference type="EMBL" id="AOM78745.1"/>
    </source>
</evidence>
<keyword evidence="3" id="KW-1185">Reference proteome</keyword>